<dbReference type="SUPFAM" id="SSF55031">
    <property type="entry name" value="Bacterial exopeptidase dimerisation domain"/>
    <property type="match status" value="1"/>
</dbReference>
<dbReference type="Pfam" id="PF01546">
    <property type="entry name" value="Peptidase_M20"/>
    <property type="match status" value="1"/>
</dbReference>
<name>A0ABT8EN04_9BURK</name>
<dbReference type="PIRSF" id="PIRSF001235">
    <property type="entry name" value="Amidase_carbamoylase"/>
    <property type="match status" value="1"/>
</dbReference>
<gene>
    <name evidence="3" type="ORF">LMS43_15475</name>
</gene>
<sequence length="414" mass="45374">MKNSITMNESRFWKTMVVSNGIGTHRETGLKRLAFTEEDKAMRDVFVQWCREAGCEITIDQVGNIFARREGTVPGSDPVAMGSHLDTQVNGGRYDGILGVLAGLEVIRTLNDEGIETLRPLEVIVWSNEEGARFVPTMGGSAAFCGNWDLDFILNAKDDDGITFEQALQSTGYQGSAPLPSRRLDTYLELHIEQGPILDAERKQVGVVVGGYAVRSLVIEVKGETAHVGPTPMDQRRNAIVGAAYVTTALNEIGWKYHAEDAKTTTSRIVAFPNKQGIISEYAEMMVDLRHPTQAGVESMLAELKQAIGKAQQRAQVSIQIVKELKYGMDSFDKEVISAVKQSVKKLGYDSMEIKSQAGHDAYQVALVAPTAMIFTPCDMGYSHNEKEDATPEQLSPGLNVLLHSALARANRPL</sequence>
<dbReference type="Gene3D" id="3.30.70.360">
    <property type="match status" value="1"/>
</dbReference>
<organism evidence="3 4">
    <name type="scientific">Alcaligenes endophyticus</name>
    <dbReference type="NCBI Taxonomy" id="1929088"/>
    <lineage>
        <taxon>Bacteria</taxon>
        <taxon>Pseudomonadati</taxon>
        <taxon>Pseudomonadota</taxon>
        <taxon>Betaproteobacteria</taxon>
        <taxon>Burkholderiales</taxon>
        <taxon>Alcaligenaceae</taxon>
        <taxon>Alcaligenes</taxon>
    </lineage>
</organism>
<reference evidence="3" key="1">
    <citation type="submission" date="2021-11" db="EMBL/GenBank/DDBJ databases">
        <title>Draft genome sequence of Alcaligenes endophyticus type strain CCUG 75668T.</title>
        <authorList>
            <person name="Salva-Serra F."/>
            <person name="Duran R.E."/>
            <person name="Seeger M."/>
            <person name="Moore E.R.B."/>
            <person name="Jaen-Luchoro D."/>
        </authorList>
    </citation>
    <scope>NUCLEOTIDE SEQUENCE</scope>
    <source>
        <strain evidence="3">CCUG 75668</strain>
    </source>
</reference>
<dbReference type="PANTHER" id="PTHR32494">
    <property type="entry name" value="ALLANTOATE DEIMINASE-RELATED"/>
    <property type="match status" value="1"/>
</dbReference>
<dbReference type="NCBIfam" id="TIGR01879">
    <property type="entry name" value="hydantase"/>
    <property type="match status" value="1"/>
</dbReference>
<evidence type="ECO:0000256" key="1">
    <source>
        <dbReference type="ARBA" id="ARBA00006153"/>
    </source>
</evidence>
<evidence type="ECO:0000313" key="4">
    <source>
        <dbReference type="Proteomes" id="UP001168613"/>
    </source>
</evidence>
<dbReference type="SUPFAM" id="SSF53187">
    <property type="entry name" value="Zn-dependent exopeptidases"/>
    <property type="match status" value="1"/>
</dbReference>
<evidence type="ECO:0000256" key="2">
    <source>
        <dbReference type="ARBA" id="ARBA00022801"/>
    </source>
</evidence>
<evidence type="ECO:0000313" key="3">
    <source>
        <dbReference type="EMBL" id="MDN4122691.1"/>
    </source>
</evidence>
<keyword evidence="2 3" id="KW-0378">Hydrolase</keyword>
<comment type="caution">
    <text evidence="3">The sequence shown here is derived from an EMBL/GenBank/DDBJ whole genome shotgun (WGS) entry which is preliminary data.</text>
</comment>
<dbReference type="RefSeq" id="WP_266123786.1">
    <property type="nucleotide sequence ID" value="NZ_JAJHNU010000005.1"/>
</dbReference>
<protein>
    <submittedName>
        <fullName evidence="3">Zn-dependent hydrolase</fullName>
    </submittedName>
</protein>
<dbReference type="Proteomes" id="UP001168613">
    <property type="component" value="Unassembled WGS sequence"/>
</dbReference>
<proteinExistence type="inferred from homology"/>
<dbReference type="InterPro" id="IPR036264">
    <property type="entry name" value="Bact_exopeptidase_dim_dom"/>
</dbReference>
<dbReference type="CDD" id="cd03884">
    <property type="entry name" value="M20_bAS"/>
    <property type="match status" value="1"/>
</dbReference>
<dbReference type="NCBIfam" id="NF006769">
    <property type="entry name" value="PRK09290.1-3"/>
    <property type="match status" value="1"/>
</dbReference>
<dbReference type="GO" id="GO:0016787">
    <property type="term" value="F:hydrolase activity"/>
    <property type="evidence" value="ECO:0007669"/>
    <property type="project" value="UniProtKB-KW"/>
</dbReference>
<accession>A0ABT8EN04</accession>
<dbReference type="InterPro" id="IPR010158">
    <property type="entry name" value="Amidase_Cbmase"/>
</dbReference>
<dbReference type="InterPro" id="IPR002933">
    <property type="entry name" value="Peptidase_M20"/>
</dbReference>
<comment type="similarity">
    <text evidence="1">Belongs to the peptidase M20 family.</text>
</comment>
<dbReference type="Gene3D" id="3.40.630.10">
    <property type="entry name" value="Zn peptidases"/>
    <property type="match status" value="1"/>
</dbReference>
<dbReference type="PANTHER" id="PTHR32494:SF5">
    <property type="entry name" value="ALLANTOATE AMIDOHYDROLASE"/>
    <property type="match status" value="1"/>
</dbReference>
<keyword evidence="4" id="KW-1185">Reference proteome</keyword>
<dbReference type="EMBL" id="JAJHNU010000005">
    <property type="protein sequence ID" value="MDN4122691.1"/>
    <property type="molecule type" value="Genomic_DNA"/>
</dbReference>